<dbReference type="PANTHER" id="PTHR10587:SF78">
    <property type="entry name" value="PEPTIDOGLYCAN-N-ACETYLMURAMIC ACID DEACETYLASE PDAA"/>
    <property type="match status" value="1"/>
</dbReference>
<dbReference type="InterPro" id="IPR011330">
    <property type="entry name" value="Glyco_hydro/deAcase_b/a-brl"/>
</dbReference>
<dbReference type="Proteomes" id="UP000886758">
    <property type="component" value="Unassembled WGS sequence"/>
</dbReference>
<dbReference type="GO" id="GO:0005975">
    <property type="term" value="P:carbohydrate metabolic process"/>
    <property type="evidence" value="ECO:0007669"/>
    <property type="project" value="InterPro"/>
</dbReference>
<dbReference type="AlphaFoldDB" id="A0A9D1KK75"/>
<evidence type="ECO:0000313" key="3">
    <source>
        <dbReference type="Proteomes" id="UP000886758"/>
    </source>
</evidence>
<comment type="caution">
    <text evidence="2">The sequence shown here is derived from an EMBL/GenBank/DDBJ whole genome shotgun (WGS) entry which is preliminary data.</text>
</comment>
<reference evidence="2" key="2">
    <citation type="journal article" date="2021" name="PeerJ">
        <title>Extensive microbial diversity within the chicken gut microbiome revealed by metagenomics and culture.</title>
        <authorList>
            <person name="Gilroy R."/>
            <person name="Ravi A."/>
            <person name="Getino M."/>
            <person name="Pursley I."/>
            <person name="Horton D.L."/>
            <person name="Alikhan N.F."/>
            <person name="Baker D."/>
            <person name="Gharbi K."/>
            <person name="Hall N."/>
            <person name="Watson M."/>
            <person name="Adriaenssens E.M."/>
            <person name="Foster-Nyarko E."/>
            <person name="Jarju S."/>
            <person name="Secka A."/>
            <person name="Antonio M."/>
            <person name="Oren A."/>
            <person name="Chaudhuri R.R."/>
            <person name="La Ragione R."/>
            <person name="Hildebrand F."/>
            <person name="Pallen M.J."/>
        </authorList>
    </citation>
    <scope>NUCLEOTIDE SEQUENCE</scope>
    <source>
        <strain evidence="2">ChiW17-6978</strain>
    </source>
</reference>
<evidence type="ECO:0000313" key="2">
    <source>
        <dbReference type="EMBL" id="HIT50044.1"/>
    </source>
</evidence>
<feature type="domain" description="NodB homology" evidence="1">
    <location>
        <begin position="58"/>
        <end position="239"/>
    </location>
</feature>
<protein>
    <submittedName>
        <fullName evidence="2">Polysaccharide deacetylase family protein</fullName>
    </submittedName>
</protein>
<dbReference type="EMBL" id="DVLF01000104">
    <property type="protein sequence ID" value="HIT50044.1"/>
    <property type="molecule type" value="Genomic_DNA"/>
</dbReference>
<name>A0A9D1KK75_9MOLU</name>
<gene>
    <name evidence="2" type="ORF">IAD46_03355</name>
</gene>
<reference evidence="2" key="1">
    <citation type="submission" date="2020-10" db="EMBL/GenBank/DDBJ databases">
        <authorList>
            <person name="Gilroy R."/>
        </authorList>
    </citation>
    <scope>NUCLEOTIDE SEQUENCE</scope>
    <source>
        <strain evidence="2">ChiW17-6978</strain>
    </source>
</reference>
<accession>A0A9D1KK75</accession>
<proteinExistence type="predicted"/>
<dbReference type="Pfam" id="PF01522">
    <property type="entry name" value="Polysacc_deac_1"/>
    <property type="match status" value="1"/>
</dbReference>
<organism evidence="2 3">
    <name type="scientific">Candidatus Pelethenecus faecipullorum</name>
    <dbReference type="NCBI Taxonomy" id="2840900"/>
    <lineage>
        <taxon>Bacteria</taxon>
        <taxon>Bacillati</taxon>
        <taxon>Mycoplasmatota</taxon>
        <taxon>Mollicutes</taxon>
        <taxon>Candidatus Pelethenecus</taxon>
    </lineage>
</organism>
<dbReference type="Gene3D" id="3.20.20.370">
    <property type="entry name" value="Glycoside hydrolase/deacetylase"/>
    <property type="match status" value="1"/>
</dbReference>
<dbReference type="InterPro" id="IPR050248">
    <property type="entry name" value="Polysacc_deacetylase_ArnD"/>
</dbReference>
<dbReference type="GO" id="GO:0016810">
    <property type="term" value="F:hydrolase activity, acting on carbon-nitrogen (but not peptide) bonds"/>
    <property type="evidence" value="ECO:0007669"/>
    <property type="project" value="InterPro"/>
</dbReference>
<dbReference type="GO" id="GO:0016020">
    <property type="term" value="C:membrane"/>
    <property type="evidence" value="ECO:0007669"/>
    <property type="project" value="TreeGrafter"/>
</dbReference>
<dbReference type="InterPro" id="IPR002509">
    <property type="entry name" value="NODB_dom"/>
</dbReference>
<dbReference type="SUPFAM" id="SSF88713">
    <property type="entry name" value="Glycoside hydrolase/deacetylase"/>
    <property type="match status" value="1"/>
</dbReference>
<sequence length="250" mass="28693">MKKWILAVFLFLGLIGFKSYAYGFGPGISKNHARPSLGSKEQKIIEENNGVYIGPDRKEVYLTFDCGYENGYTNQILDALKETDTKAIFFITGHYLNSAGDLVQRMMDEGHLIGNHTTSHRDFTQSTEAQILEDITSLEKKFTERFGKSMSKYVRPPRGEFSEQSQQLLASNGYRSVFWSLAYVDWYQNTYNGNRYSYHTVMKRIHNGAVILMHTVSKDNAVDLKDIIVDLKKEGYVFKSVDDLYQPVPY</sequence>
<evidence type="ECO:0000259" key="1">
    <source>
        <dbReference type="PROSITE" id="PS51677"/>
    </source>
</evidence>
<dbReference type="PANTHER" id="PTHR10587">
    <property type="entry name" value="GLYCOSYL TRANSFERASE-RELATED"/>
    <property type="match status" value="1"/>
</dbReference>
<dbReference type="PROSITE" id="PS51677">
    <property type="entry name" value="NODB"/>
    <property type="match status" value="1"/>
</dbReference>